<dbReference type="RefSeq" id="WP_188413318.1">
    <property type="nucleotide sequence ID" value="NZ_BMDJ01000004.1"/>
</dbReference>
<dbReference type="Proteomes" id="UP000645390">
    <property type="component" value="Unassembled WGS sequence"/>
</dbReference>
<dbReference type="InterPro" id="IPR002347">
    <property type="entry name" value="SDR_fam"/>
</dbReference>
<reference evidence="6" key="1">
    <citation type="journal article" date="2019" name="Int. J. Syst. Evol. Microbiol.">
        <title>The Global Catalogue of Microorganisms (GCM) 10K type strain sequencing project: providing services to taxonomists for standard genome sequencing and annotation.</title>
        <authorList>
            <consortium name="The Broad Institute Genomics Platform"/>
            <consortium name="The Broad Institute Genome Sequencing Center for Infectious Disease"/>
            <person name="Wu L."/>
            <person name="Ma J."/>
        </authorList>
    </citation>
    <scope>NUCLEOTIDE SEQUENCE [LARGE SCALE GENOMIC DNA]</scope>
    <source>
        <strain evidence="6">CCM 8939</strain>
    </source>
</reference>
<keyword evidence="2" id="KW-0521">NADP</keyword>
<comment type="caution">
    <text evidence="5">The sequence shown here is derived from an EMBL/GenBank/DDBJ whole genome shotgun (WGS) entry which is preliminary data.</text>
</comment>
<evidence type="ECO:0000256" key="1">
    <source>
        <dbReference type="ARBA" id="ARBA00006484"/>
    </source>
</evidence>
<evidence type="ECO:0000256" key="2">
    <source>
        <dbReference type="ARBA" id="ARBA00022857"/>
    </source>
</evidence>
<dbReference type="Pfam" id="PF00106">
    <property type="entry name" value="adh_short"/>
    <property type="match status" value="1"/>
</dbReference>
<keyword evidence="6" id="KW-1185">Reference proteome</keyword>
<dbReference type="PANTHER" id="PTHR43490:SF99">
    <property type="entry name" value="SHORT-CHAIN DEHYDROGENASE_REDUCTASE"/>
    <property type="match status" value="1"/>
</dbReference>
<dbReference type="Gene3D" id="3.40.50.720">
    <property type="entry name" value="NAD(P)-binding Rossmann-like Domain"/>
    <property type="match status" value="1"/>
</dbReference>
<dbReference type="PRINTS" id="PR00081">
    <property type="entry name" value="GDHRDH"/>
</dbReference>
<dbReference type="InterPro" id="IPR036291">
    <property type="entry name" value="NAD(P)-bd_dom_sf"/>
</dbReference>
<organism evidence="5 6">
    <name type="scientific">Pedobacter mendelii</name>
    <dbReference type="NCBI Taxonomy" id="1908240"/>
    <lineage>
        <taxon>Bacteria</taxon>
        <taxon>Pseudomonadati</taxon>
        <taxon>Bacteroidota</taxon>
        <taxon>Sphingobacteriia</taxon>
        <taxon>Sphingobacteriales</taxon>
        <taxon>Sphingobacteriaceae</taxon>
        <taxon>Pedobacter</taxon>
    </lineage>
</organism>
<evidence type="ECO:0000313" key="5">
    <source>
        <dbReference type="EMBL" id="GGI25516.1"/>
    </source>
</evidence>
<evidence type="ECO:0000313" key="6">
    <source>
        <dbReference type="Proteomes" id="UP000645390"/>
    </source>
</evidence>
<evidence type="ECO:0000256" key="4">
    <source>
        <dbReference type="RuleBase" id="RU000363"/>
    </source>
</evidence>
<dbReference type="PANTHER" id="PTHR43490">
    <property type="entry name" value="(+)-NEOMENTHOL DEHYDROGENASE"/>
    <property type="match status" value="1"/>
</dbReference>
<sequence length="241" mass="26313">MNIAKKTALITGANQGLGFETAKQLAELGYYVYIGSRSKSKGNSAIEKLNELGFNNVEFIEIDVTKISSIKSAKHVLETKTEKLDLLVNNAGIAGEQPQNMSTGDIGNLRKVFETNFFGAVQTTQQFIDLLKKSNEPRIINVSSGLASLTYHSSSTDFAIYAAYSCSKTALNAFTVMLAKEFLNTNFKINCVEPGYTSTNLNNYQGTQKVEQGVAVIIKYATIDNDGPTGKFSSRDGELTW</sequence>
<keyword evidence="3" id="KW-0560">Oxidoreductase</keyword>
<evidence type="ECO:0000256" key="3">
    <source>
        <dbReference type="ARBA" id="ARBA00023002"/>
    </source>
</evidence>
<dbReference type="EMBL" id="BMDJ01000004">
    <property type="protein sequence ID" value="GGI25516.1"/>
    <property type="molecule type" value="Genomic_DNA"/>
</dbReference>
<dbReference type="PRINTS" id="PR00080">
    <property type="entry name" value="SDRFAMILY"/>
</dbReference>
<comment type="similarity">
    <text evidence="1 4">Belongs to the short-chain dehydrogenases/reductases (SDR) family.</text>
</comment>
<dbReference type="SUPFAM" id="SSF51735">
    <property type="entry name" value="NAD(P)-binding Rossmann-fold domains"/>
    <property type="match status" value="1"/>
</dbReference>
<protein>
    <submittedName>
        <fullName evidence="5">Dehydrogenase</fullName>
    </submittedName>
</protein>
<gene>
    <name evidence="5" type="ORF">GCM10008119_18050</name>
</gene>
<accession>A0ABQ2BI15</accession>
<name>A0ABQ2BI15_9SPHI</name>
<proteinExistence type="inferred from homology"/>